<protein>
    <submittedName>
        <fullName evidence="6">Macrolide export protein MacA</fullName>
    </submittedName>
</protein>
<evidence type="ECO:0000313" key="6">
    <source>
        <dbReference type="EMBL" id="QBE98369.1"/>
    </source>
</evidence>
<dbReference type="PANTHER" id="PTHR32347:SF14">
    <property type="entry name" value="EFFLUX SYSTEM COMPONENT YKNX-RELATED"/>
    <property type="match status" value="1"/>
</dbReference>
<reference evidence="6 7" key="1">
    <citation type="submission" date="2019-01" db="EMBL/GenBank/DDBJ databases">
        <title>PMF-metabolizing Aryl O-demethylase.</title>
        <authorList>
            <person name="Kim M."/>
        </authorList>
    </citation>
    <scope>NUCLEOTIDE SEQUENCE [LARGE SCALE GENOMIC DNA]</scope>
    <source>
        <strain evidence="6 7">PMF1</strain>
    </source>
</reference>
<dbReference type="KEGG" id="bpro:PMF13cell1_03935"/>
<dbReference type="GO" id="GO:0030313">
    <property type="term" value="C:cell envelope"/>
    <property type="evidence" value="ECO:0007669"/>
    <property type="project" value="UniProtKB-SubCell"/>
</dbReference>
<dbReference type="Gene3D" id="2.40.420.20">
    <property type="match status" value="1"/>
</dbReference>
<dbReference type="InterPro" id="IPR050465">
    <property type="entry name" value="UPF0194_transport"/>
</dbReference>
<keyword evidence="5" id="KW-0812">Transmembrane</keyword>
<keyword evidence="2 3" id="KW-0175">Coiled coil</keyword>
<keyword evidence="5" id="KW-1133">Transmembrane helix</keyword>
<dbReference type="EMBL" id="CP035945">
    <property type="protein sequence ID" value="QBE98369.1"/>
    <property type="molecule type" value="Genomic_DNA"/>
</dbReference>
<dbReference type="Gene3D" id="2.40.30.170">
    <property type="match status" value="1"/>
</dbReference>
<feature type="region of interest" description="Disordered" evidence="4">
    <location>
        <begin position="147"/>
        <end position="174"/>
    </location>
</feature>
<evidence type="ECO:0000256" key="1">
    <source>
        <dbReference type="ARBA" id="ARBA00004196"/>
    </source>
</evidence>
<evidence type="ECO:0000256" key="4">
    <source>
        <dbReference type="SAM" id="MobiDB-lite"/>
    </source>
</evidence>
<accession>A0A4P6M1B4</accession>
<comment type="subcellular location">
    <subcellularLocation>
        <location evidence="1">Cell envelope</location>
    </subcellularLocation>
</comment>
<dbReference type="AlphaFoldDB" id="A0A4P6M1B4"/>
<evidence type="ECO:0000256" key="2">
    <source>
        <dbReference type="ARBA" id="ARBA00023054"/>
    </source>
</evidence>
<dbReference type="Proteomes" id="UP000289794">
    <property type="component" value="Chromosome"/>
</dbReference>
<sequence>MGNIKTLFANFTEIIKTKKKWIIPIVGMTVGGVILAVYLLGRPGKDEAALLSREREYIVTRGNITVGVEGSGKLEAKRTPQTFTSDLIFEKYNVNAGDMVKKGDAIAEISKEGVLKVIEELQSEADNAYAALQEAINAKTLQTLQTEKEQKERSSASQNAYESSYRQYSDQASSLEEKLTELNAPDITPEEARLNADNAAAALEAAERDLSAANSDLEAAVAAKNQYTGDDSEQFNALQAEVDKARTEVSRLQGIRDEAAAASGEAARIREAVESAKGIREQLNEVIKSMEVLNSAREKEIQTEQESANLQGQVNSVQLKSLQAAIDKAQSLYDTTKKKLDQTKALLEEPVLYAEMDGVILAAPYLKGEKIVPDKAVAEIGDLTKMLLKAEIEPADINEVEAGQDVRVVAEIFPNQEVKGKVISKTLTPNEGMYSASIELEPNELGLLEGMAASATIISKEKENVLILSNKAITLKDGKQYVNLRIEDKNSKENEPGAYTLKEVEITTGFSDGRVTEVLSGLSENDVVIVKE</sequence>
<keyword evidence="5" id="KW-0472">Membrane</keyword>
<evidence type="ECO:0000256" key="5">
    <source>
        <dbReference type="SAM" id="Phobius"/>
    </source>
</evidence>
<dbReference type="RefSeq" id="WP_130181817.1">
    <property type="nucleotide sequence ID" value="NZ_CP035945.1"/>
</dbReference>
<name>A0A4P6M1B4_9FIRM</name>
<proteinExistence type="predicted"/>
<organism evidence="6 7">
    <name type="scientific">Blautia producta</name>
    <dbReference type="NCBI Taxonomy" id="33035"/>
    <lineage>
        <taxon>Bacteria</taxon>
        <taxon>Bacillati</taxon>
        <taxon>Bacillota</taxon>
        <taxon>Clostridia</taxon>
        <taxon>Lachnospirales</taxon>
        <taxon>Lachnospiraceae</taxon>
        <taxon>Blautia</taxon>
    </lineage>
</organism>
<evidence type="ECO:0000256" key="3">
    <source>
        <dbReference type="SAM" id="Coils"/>
    </source>
</evidence>
<feature type="coiled-coil region" evidence="3">
    <location>
        <begin position="293"/>
        <end position="346"/>
    </location>
</feature>
<dbReference type="PANTHER" id="PTHR32347">
    <property type="entry name" value="EFFLUX SYSTEM COMPONENT YKNX-RELATED"/>
    <property type="match status" value="1"/>
</dbReference>
<evidence type="ECO:0000313" key="7">
    <source>
        <dbReference type="Proteomes" id="UP000289794"/>
    </source>
</evidence>
<feature type="compositionally biased region" description="Polar residues" evidence="4">
    <location>
        <begin position="155"/>
        <end position="174"/>
    </location>
</feature>
<gene>
    <name evidence="6" type="primary">macA</name>
    <name evidence="6" type="ORF">PMF13cell1_03935</name>
</gene>
<feature type="transmembrane region" description="Helical" evidence="5">
    <location>
        <begin position="21"/>
        <end position="41"/>
    </location>
</feature>